<evidence type="ECO:0000256" key="2">
    <source>
        <dbReference type="ARBA" id="ARBA00022741"/>
    </source>
</evidence>
<dbReference type="PROSITE" id="PS00107">
    <property type="entry name" value="PROTEIN_KINASE_ATP"/>
    <property type="match status" value="1"/>
</dbReference>
<dbReference type="InterPro" id="IPR008271">
    <property type="entry name" value="Ser/Thr_kinase_AS"/>
</dbReference>
<dbReference type="FunFam" id="3.40.50.620:FF:000177">
    <property type="entry name" value="probable receptor-like serine/threonine-protein kinase At5g57670"/>
    <property type="match status" value="1"/>
</dbReference>
<feature type="region of interest" description="Disordered" evidence="6">
    <location>
        <begin position="192"/>
        <end position="230"/>
    </location>
</feature>
<dbReference type="Gene3D" id="1.10.510.10">
    <property type="entry name" value="Transferase(Phosphotransferase) domain 1"/>
    <property type="match status" value="1"/>
</dbReference>
<dbReference type="InterPro" id="IPR017441">
    <property type="entry name" value="Protein_kinase_ATP_BS"/>
</dbReference>
<dbReference type="Gene3D" id="3.30.200.20">
    <property type="entry name" value="Phosphorylase Kinase, domain 1"/>
    <property type="match status" value="1"/>
</dbReference>
<comment type="caution">
    <text evidence="8">The sequence shown here is derived from an EMBL/GenBank/DDBJ whole genome shotgun (WGS) entry which is preliminary data.</text>
</comment>
<accession>A0A6N2BIP7</accession>
<dbReference type="InterPro" id="IPR046958">
    <property type="entry name" value="RBK1/2/STUNTED"/>
</dbReference>
<dbReference type="PROSITE" id="PS50011">
    <property type="entry name" value="PROTEIN_KINASE_DOM"/>
    <property type="match status" value="1"/>
</dbReference>
<feature type="binding site" evidence="5">
    <location>
        <position position="400"/>
    </location>
    <ligand>
        <name>ATP</name>
        <dbReference type="ChEBI" id="CHEBI:30616"/>
    </ligand>
</feature>
<dbReference type="GO" id="GO:0004672">
    <property type="term" value="F:protein kinase activity"/>
    <property type="evidence" value="ECO:0007669"/>
    <property type="project" value="InterPro"/>
</dbReference>
<dbReference type="Gene3D" id="3.40.50.12370">
    <property type="match status" value="1"/>
</dbReference>
<keyword evidence="1" id="KW-0808">Transferase</keyword>
<dbReference type="CDD" id="cd00293">
    <property type="entry name" value="USP-like"/>
    <property type="match status" value="1"/>
</dbReference>
<proteinExistence type="predicted"/>
<feature type="region of interest" description="Disordered" evidence="6">
    <location>
        <begin position="19"/>
        <end position="41"/>
    </location>
</feature>
<keyword evidence="3" id="KW-0418">Kinase</keyword>
<dbReference type="SUPFAM" id="SSF56112">
    <property type="entry name" value="Protein kinase-like (PK-like)"/>
    <property type="match status" value="1"/>
</dbReference>
<evidence type="ECO:0000256" key="3">
    <source>
        <dbReference type="ARBA" id="ARBA00022777"/>
    </source>
</evidence>
<name>A0A6N2BIP7_SOLCI</name>
<dbReference type="Pfam" id="PF00069">
    <property type="entry name" value="Pkinase"/>
    <property type="match status" value="1"/>
</dbReference>
<dbReference type="PANTHER" id="PTHR47987:SF5">
    <property type="entry name" value="PROTEIN KINASE DOMAIN-CONTAINING PROTEIN"/>
    <property type="match status" value="1"/>
</dbReference>
<feature type="compositionally biased region" description="Low complexity" evidence="6">
    <location>
        <begin position="19"/>
        <end position="32"/>
    </location>
</feature>
<dbReference type="GO" id="GO:0005524">
    <property type="term" value="F:ATP binding"/>
    <property type="evidence" value="ECO:0007669"/>
    <property type="project" value="UniProtKB-UniRule"/>
</dbReference>
<evidence type="ECO:0000256" key="5">
    <source>
        <dbReference type="PROSITE-ProRule" id="PRU10141"/>
    </source>
</evidence>
<sequence>MKVCNGNCSCTVERDDCNTTTTSSVNDSNTMTGSVSISDGDDGAGEVGGRVVAVVGVKLDSRSKELLTWALVKVAQTGDHVVAVHVIDPNSDKSEPLSLVKSFDSMLSAYEGFCNLKQVHLKLKVCRGSPVRKVLAREAKLESAINLIIGTSGSHHAIRSSVSLAKYCARKLTKNISVIAVDNGKIVYQREASASDGDESSDSDMPRSRFKRRKTLNKSPLSSMPRKVVEENSCTTENNYMALVPVKPIQVKESKSRWTLLRRVFLQNLVAPDKFPAKRSSVIHWVWKRPSRQSFAAIYPDHKQSVSDKDEPHHTNLDAEKGAIIPVGSDANPISNECFIILPEELEGLSERYSSMCRLFNYQELCSATSDFLPENLIGKGGSSQVYKGCLPDGKQLAVKILKPSEAVAQQFRSEIEILTTLHHKHIISLFGFCLEENNLLLVYDLLSRGSLEENLHGSKKDENTFSWVERYKVALGVAEALDHLHNAADGPIIHRDVKSSNILLSDDSEPQLSDFGLATPASSCSNHLDSIDVAGTFGYLAPEYFMHGKITEKIDVYAFGVVLLELLSGKKPIDNGNGKGQESLVMWAKQVLKGGNTKELLDPSLIDTCDHDQFERMVSAASLCIRRAPGIRPQIDIVLKLLQGEAETIKWAMEEGKTSEEVDAVDGEQPPSNIQSFINLALLNLEDESSLSCTSTGPTISVEDYLQGRFSRSSSFDQPFL</sequence>
<dbReference type="PANTHER" id="PTHR47987">
    <property type="entry name" value="OS08G0249100 PROTEIN"/>
    <property type="match status" value="1"/>
</dbReference>
<feature type="domain" description="Protein kinase" evidence="7">
    <location>
        <begin position="372"/>
        <end position="650"/>
    </location>
</feature>
<dbReference type="SUPFAM" id="SSF52402">
    <property type="entry name" value="Adenine nucleotide alpha hydrolases-like"/>
    <property type="match status" value="1"/>
</dbReference>
<keyword evidence="2 5" id="KW-0547">Nucleotide-binding</keyword>
<evidence type="ECO:0000313" key="8">
    <source>
        <dbReference type="EMBL" id="TMW94605.1"/>
    </source>
</evidence>
<dbReference type="FunFam" id="3.30.200.20:FF:000268">
    <property type="entry name" value="probable receptor-like serine/threonine-protein kinase At5g57670"/>
    <property type="match status" value="1"/>
</dbReference>
<keyword evidence="4 5" id="KW-0067">ATP-binding</keyword>
<dbReference type="SMART" id="SM00220">
    <property type="entry name" value="S_TKc"/>
    <property type="match status" value="1"/>
</dbReference>
<gene>
    <name evidence="8" type="ORF">EJD97_010030</name>
</gene>
<reference evidence="8" key="1">
    <citation type="submission" date="2019-05" db="EMBL/GenBank/DDBJ databases">
        <title>The de novo reference genome and transcriptome assemblies of the wild tomato species Solanum chilense.</title>
        <authorList>
            <person name="Stam R."/>
            <person name="Nosenko T."/>
            <person name="Hoerger A.C."/>
            <person name="Stephan W."/>
            <person name="Seidel M.A."/>
            <person name="Kuhn J.M.M."/>
            <person name="Haberer G."/>
            <person name="Tellier A."/>
        </authorList>
    </citation>
    <scope>NUCLEOTIDE SEQUENCE</scope>
    <source>
        <tissue evidence="8">Mature leaves</tissue>
    </source>
</reference>
<evidence type="ECO:0000256" key="4">
    <source>
        <dbReference type="ARBA" id="ARBA00022840"/>
    </source>
</evidence>
<dbReference type="InterPro" id="IPR006016">
    <property type="entry name" value="UspA"/>
</dbReference>
<evidence type="ECO:0000259" key="7">
    <source>
        <dbReference type="PROSITE" id="PS50011"/>
    </source>
</evidence>
<dbReference type="Pfam" id="PF00582">
    <property type="entry name" value="Usp"/>
    <property type="match status" value="1"/>
</dbReference>
<dbReference type="InterPro" id="IPR011009">
    <property type="entry name" value="Kinase-like_dom_sf"/>
</dbReference>
<organism evidence="8">
    <name type="scientific">Solanum chilense</name>
    <name type="common">Tomato</name>
    <name type="synonym">Lycopersicon chilense</name>
    <dbReference type="NCBI Taxonomy" id="4083"/>
    <lineage>
        <taxon>Eukaryota</taxon>
        <taxon>Viridiplantae</taxon>
        <taxon>Streptophyta</taxon>
        <taxon>Embryophyta</taxon>
        <taxon>Tracheophyta</taxon>
        <taxon>Spermatophyta</taxon>
        <taxon>Magnoliopsida</taxon>
        <taxon>eudicotyledons</taxon>
        <taxon>Gunneridae</taxon>
        <taxon>Pentapetalae</taxon>
        <taxon>asterids</taxon>
        <taxon>lamiids</taxon>
        <taxon>Solanales</taxon>
        <taxon>Solanaceae</taxon>
        <taxon>Solanoideae</taxon>
        <taxon>Solaneae</taxon>
        <taxon>Solanum</taxon>
        <taxon>Solanum subgen. Lycopersicon</taxon>
    </lineage>
</organism>
<dbReference type="InterPro" id="IPR000719">
    <property type="entry name" value="Prot_kinase_dom"/>
</dbReference>
<evidence type="ECO:0000256" key="1">
    <source>
        <dbReference type="ARBA" id="ARBA00022679"/>
    </source>
</evidence>
<protein>
    <recommendedName>
        <fullName evidence="7">Protein kinase domain-containing protein</fullName>
    </recommendedName>
</protein>
<dbReference type="EMBL" id="RXGB01002581">
    <property type="protein sequence ID" value="TMW94605.1"/>
    <property type="molecule type" value="Genomic_DNA"/>
</dbReference>
<dbReference type="AlphaFoldDB" id="A0A6N2BIP7"/>
<evidence type="ECO:0000256" key="6">
    <source>
        <dbReference type="SAM" id="MobiDB-lite"/>
    </source>
</evidence>
<dbReference type="FunFam" id="1.10.510.10:FF:000284">
    <property type="entry name" value="Putative receptor-like serine/threonine-protein kinase"/>
    <property type="match status" value="1"/>
</dbReference>
<dbReference type="PROSITE" id="PS00108">
    <property type="entry name" value="PROTEIN_KINASE_ST"/>
    <property type="match status" value="1"/>
</dbReference>